<evidence type="ECO:0000256" key="2">
    <source>
        <dbReference type="PROSITE-ProRule" id="PRU00169"/>
    </source>
</evidence>
<reference evidence="4" key="1">
    <citation type="journal article" date="2020" name="mSystems">
        <title>Genome- and Community-Level Interaction Insights into Carbon Utilization and Element Cycling Functions of Hydrothermarchaeota in Hydrothermal Sediment.</title>
        <authorList>
            <person name="Zhou Z."/>
            <person name="Liu Y."/>
            <person name="Xu W."/>
            <person name="Pan J."/>
            <person name="Luo Z.H."/>
            <person name="Li M."/>
        </authorList>
    </citation>
    <scope>NUCLEOTIDE SEQUENCE [LARGE SCALE GENOMIC DNA]</scope>
    <source>
        <strain evidence="4">SpSt-587</strain>
    </source>
</reference>
<dbReference type="Pfam" id="PF00072">
    <property type="entry name" value="Response_reg"/>
    <property type="match status" value="1"/>
</dbReference>
<dbReference type="Gene3D" id="3.40.50.2300">
    <property type="match status" value="1"/>
</dbReference>
<dbReference type="InterPro" id="IPR050595">
    <property type="entry name" value="Bact_response_regulator"/>
</dbReference>
<evidence type="ECO:0000313" key="4">
    <source>
        <dbReference type="EMBL" id="HGT83446.1"/>
    </source>
</evidence>
<gene>
    <name evidence="4" type="ORF">ENT52_06955</name>
</gene>
<dbReference type="SMART" id="SM00448">
    <property type="entry name" value="REC"/>
    <property type="match status" value="1"/>
</dbReference>
<dbReference type="InterPro" id="IPR011006">
    <property type="entry name" value="CheY-like_superfamily"/>
</dbReference>
<feature type="domain" description="Response regulatory" evidence="3">
    <location>
        <begin position="11"/>
        <end position="123"/>
    </location>
</feature>
<protein>
    <submittedName>
        <fullName evidence="4">Response regulator</fullName>
    </submittedName>
</protein>
<dbReference type="AlphaFoldDB" id="A0A7J3M3E6"/>
<dbReference type="SUPFAM" id="SSF52172">
    <property type="entry name" value="CheY-like"/>
    <property type="match status" value="1"/>
</dbReference>
<dbReference type="PANTHER" id="PTHR44591:SF3">
    <property type="entry name" value="RESPONSE REGULATORY DOMAIN-CONTAINING PROTEIN"/>
    <property type="match status" value="1"/>
</dbReference>
<dbReference type="GO" id="GO:0000160">
    <property type="term" value="P:phosphorelay signal transduction system"/>
    <property type="evidence" value="ECO:0007669"/>
    <property type="project" value="InterPro"/>
</dbReference>
<proteinExistence type="predicted"/>
<organism evidence="4">
    <name type="scientific">Archaeoglobus fulgidus</name>
    <dbReference type="NCBI Taxonomy" id="2234"/>
    <lineage>
        <taxon>Archaea</taxon>
        <taxon>Methanobacteriati</taxon>
        <taxon>Methanobacteriota</taxon>
        <taxon>Archaeoglobi</taxon>
        <taxon>Archaeoglobales</taxon>
        <taxon>Archaeoglobaceae</taxon>
        <taxon>Archaeoglobus</taxon>
    </lineage>
</organism>
<dbReference type="InterPro" id="IPR001789">
    <property type="entry name" value="Sig_transdc_resp-reg_receiver"/>
</dbReference>
<comment type="caution">
    <text evidence="4">The sequence shown here is derived from an EMBL/GenBank/DDBJ whole genome shotgun (WGS) entry which is preliminary data.</text>
</comment>
<evidence type="ECO:0000256" key="1">
    <source>
        <dbReference type="ARBA" id="ARBA00022553"/>
    </source>
</evidence>
<dbReference type="EMBL" id="DSYZ01000128">
    <property type="protein sequence ID" value="HGT83446.1"/>
    <property type="molecule type" value="Genomic_DNA"/>
</dbReference>
<name>A0A7J3M3E6_ARCFL</name>
<evidence type="ECO:0000259" key="3">
    <source>
        <dbReference type="PROSITE" id="PS50110"/>
    </source>
</evidence>
<feature type="modified residue" description="4-aspartylphosphate" evidence="2">
    <location>
        <position position="59"/>
    </location>
</feature>
<dbReference type="PANTHER" id="PTHR44591">
    <property type="entry name" value="STRESS RESPONSE REGULATOR PROTEIN 1"/>
    <property type="match status" value="1"/>
</dbReference>
<sequence length="125" mass="14148">MRLNLLRCVMKILIVEDDESMIELLTKVLSPRYQVAVAKDGKEGVEKFVVEKPDLVLMDIELPKINGVNATREIKRIDPNAKIIAVTAYAVQRGDEMISEGAIEVISKPFRIRHLLERVEKALAH</sequence>
<dbReference type="PROSITE" id="PS50110">
    <property type="entry name" value="RESPONSE_REGULATORY"/>
    <property type="match status" value="1"/>
</dbReference>
<accession>A0A7J3M3E6</accession>
<keyword evidence="1 2" id="KW-0597">Phosphoprotein</keyword>